<dbReference type="GO" id="GO:0005829">
    <property type="term" value="C:cytosol"/>
    <property type="evidence" value="ECO:0007669"/>
    <property type="project" value="TreeGrafter"/>
</dbReference>
<accession>A0A2S9YPM6</accession>
<sequence>MANHKQAEKRNRQRIKRRARNLMHISSMRTYIKRVRKAIAEGDVEAAKTALPVALKAIGKANAKGVIHRHTASRYTSRLTLAVTKAETTASPS</sequence>
<dbReference type="FunFam" id="1.20.58.110:FF:000001">
    <property type="entry name" value="30S ribosomal protein S20"/>
    <property type="match status" value="1"/>
</dbReference>
<dbReference type="InterPro" id="IPR002583">
    <property type="entry name" value="Ribosomal_bS20"/>
</dbReference>
<evidence type="ECO:0000313" key="9">
    <source>
        <dbReference type="EMBL" id="PRQ07037.1"/>
    </source>
</evidence>
<evidence type="ECO:0000256" key="2">
    <source>
        <dbReference type="ARBA" id="ARBA00007634"/>
    </source>
</evidence>
<protein>
    <recommendedName>
        <fullName evidence="7 8">Small ribosomal subunit protein bS20</fullName>
    </recommendedName>
</protein>
<dbReference type="RefSeq" id="WP_106090262.1">
    <property type="nucleotide sequence ID" value="NZ_PVNL01000060.1"/>
</dbReference>
<comment type="caution">
    <text evidence="9">The sequence shown here is derived from an EMBL/GenBank/DDBJ whole genome shotgun (WGS) entry which is preliminary data.</text>
</comment>
<evidence type="ECO:0000313" key="10">
    <source>
        <dbReference type="Proteomes" id="UP000238823"/>
    </source>
</evidence>
<dbReference type="GO" id="GO:0006412">
    <property type="term" value="P:translation"/>
    <property type="evidence" value="ECO:0007669"/>
    <property type="project" value="UniProtKB-UniRule"/>
</dbReference>
<evidence type="ECO:0000256" key="5">
    <source>
        <dbReference type="ARBA" id="ARBA00022980"/>
    </source>
</evidence>
<organism evidence="9 10">
    <name type="scientific">Enhygromyxa salina</name>
    <dbReference type="NCBI Taxonomy" id="215803"/>
    <lineage>
        <taxon>Bacteria</taxon>
        <taxon>Pseudomonadati</taxon>
        <taxon>Myxococcota</taxon>
        <taxon>Polyangia</taxon>
        <taxon>Nannocystales</taxon>
        <taxon>Nannocystaceae</taxon>
        <taxon>Enhygromyxa</taxon>
    </lineage>
</organism>
<dbReference type="GO" id="GO:0015935">
    <property type="term" value="C:small ribosomal subunit"/>
    <property type="evidence" value="ECO:0007669"/>
    <property type="project" value="TreeGrafter"/>
</dbReference>
<dbReference type="PANTHER" id="PTHR33398:SF1">
    <property type="entry name" value="SMALL RIBOSOMAL SUBUNIT PROTEIN BS20C"/>
    <property type="match status" value="1"/>
</dbReference>
<dbReference type="Pfam" id="PF01649">
    <property type="entry name" value="Ribosomal_S20p"/>
    <property type="match status" value="1"/>
</dbReference>
<dbReference type="OrthoDB" id="9807974at2"/>
<evidence type="ECO:0000256" key="6">
    <source>
        <dbReference type="ARBA" id="ARBA00023274"/>
    </source>
</evidence>
<dbReference type="GO" id="GO:0003735">
    <property type="term" value="F:structural constituent of ribosome"/>
    <property type="evidence" value="ECO:0007669"/>
    <property type="project" value="InterPro"/>
</dbReference>
<name>A0A2S9YPM6_9BACT</name>
<dbReference type="Gene3D" id="1.20.58.110">
    <property type="entry name" value="Ribosomal protein S20"/>
    <property type="match status" value="1"/>
</dbReference>
<reference evidence="9 10" key="1">
    <citation type="submission" date="2018-03" db="EMBL/GenBank/DDBJ databases">
        <title>Draft Genome Sequences of the Obligatory Marine Myxobacteria Enhygromyxa salina SWB007.</title>
        <authorList>
            <person name="Poehlein A."/>
            <person name="Moghaddam J.A."/>
            <person name="Harms H."/>
            <person name="Alanjari M."/>
            <person name="Koenig G.M."/>
            <person name="Daniel R."/>
            <person name="Schaeberle T.F."/>
        </authorList>
    </citation>
    <scope>NUCLEOTIDE SEQUENCE [LARGE SCALE GENOMIC DNA]</scope>
    <source>
        <strain evidence="9 10">SWB007</strain>
    </source>
</reference>
<dbReference type="GO" id="GO:0070181">
    <property type="term" value="F:small ribosomal subunit rRNA binding"/>
    <property type="evidence" value="ECO:0007669"/>
    <property type="project" value="TreeGrafter"/>
</dbReference>
<gene>
    <name evidence="8 9" type="primary">rpsT</name>
    <name evidence="9" type="ORF">ENSA7_32610</name>
</gene>
<dbReference type="Proteomes" id="UP000238823">
    <property type="component" value="Unassembled WGS sequence"/>
</dbReference>
<dbReference type="AlphaFoldDB" id="A0A2S9YPM6"/>
<comment type="function">
    <text evidence="1 8">Binds directly to 16S ribosomal RNA.</text>
</comment>
<dbReference type="InterPro" id="IPR036510">
    <property type="entry name" value="Ribosomal_bS20_sf"/>
</dbReference>
<dbReference type="PANTHER" id="PTHR33398">
    <property type="entry name" value="30S RIBOSOMAL PROTEIN S20"/>
    <property type="match status" value="1"/>
</dbReference>
<comment type="similarity">
    <text evidence="2 8">Belongs to the bacterial ribosomal protein bS20 family.</text>
</comment>
<evidence type="ECO:0000256" key="7">
    <source>
        <dbReference type="ARBA" id="ARBA00035136"/>
    </source>
</evidence>
<keyword evidence="5 8" id="KW-0689">Ribosomal protein</keyword>
<dbReference type="EMBL" id="PVNL01000060">
    <property type="protein sequence ID" value="PRQ07037.1"/>
    <property type="molecule type" value="Genomic_DNA"/>
</dbReference>
<evidence type="ECO:0000256" key="1">
    <source>
        <dbReference type="ARBA" id="ARBA00003134"/>
    </source>
</evidence>
<dbReference type="NCBIfam" id="TIGR00029">
    <property type="entry name" value="S20"/>
    <property type="match status" value="1"/>
</dbReference>
<dbReference type="HAMAP" id="MF_00500">
    <property type="entry name" value="Ribosomal_bS20"/>
    <property type="match status" value="1"/>
</dbReference>
<keyword evidence="4 8" id="KW-0694">RNA-binding</keyword>
<evidence type="ECO:0000256" key="8">
    <source>
        <dbReference type="HAMAP-Rule" id="MF_00500"/>
    </source>
</evidence>
<dbReference type="SUPFAM" id="SSF46992">
    <property type="entry name" value="Ribosomal protein S20"/>
    <property type="match status" value="1"/>
</dbReference>
<proteinExistence type="inferred from homology"/>
<keyword evidence="6 8" id="KW-0687">Ribonucleoprotein</keyword>
<keyword evidence="3 8" id="KW-0699">rRNA-binding</keyword>
<evidence type="ECO:0000256" key="3">
    <source>
        <dbReference type="ARBA" id="ARBA00022730"/>
    </source>
</evidence>
<evidence type="ECO:0000256" key="4">
    <source>
        <dbReference type="ARBA" id="ARBA00022884"/>
    </source>
</evidence>